<dbReference type="Proteomes" id="UP001168478">
    <property type="component" value="Unassembled WGS sequence"/>
</dbReference>
<dbReference type="EMBL" id="JAUEIF010000003">
    <property type="protein sequence ID" value="MDN0025001.1"/>
    <property type="molecule type" value="Genomic_DNA"/>
</dbReference>
<reference evidence="2" key="1">
    <citation type="submission" date="2023-06" db="EMBL/GenBank/DDBJ databases">
        <authorList>
            <person name="Zeman M."/>
            <person name="Kubasova T."/>
            <person name="Jahodarova E."/>
            <person name="Nykrynova M."/>
            <person name="Rychlik I."/>
        </authorList>
    </citation>
    <scope>NUCLEOTIDE SEQUENCE</scope>
    <source>
        <strain evidence="2">ET15</strain>
        <strain evidence="1">ET37</strain>
    </source>
</reference>
<reference evidence="2" key="2">
    <citation type="submission" date="2023-08" db="EMBL/GenBank/DDBJ databases">
        <title>Identification and characterization of horizontal gene transfer across gut microbiota members of farm animals based on homology search.</title>
        <authorList>
            <person name="Schwarzerova J."/>
            <person name="Nykrynova M."/>
            <person name="Jureckova K."/>
            <person name="Cejkova D."/>
            <person name="Rychlik I."/>
        </authorList>
    </citation>
    <scope>NUCLEOTIDE SEQUENCE</scope>
    <source>
        <strain evidence="2">ET15</strain>
        <strain evidence="1">ET37</strain>
    </source>
</reference>
<accession>A0AAW7JVK4</accession>
<evidence type="ECO:0000313" key="3">
    <source>
        <dbReference type="Proteomes" id="UP001167831"/>
    </source>
</evidence>
<dbReference type="EMBL" id="JAUEIE010000003">
    <property type="protein sequence ID" value="MDN0022402.1"/>
    <property type="molecule type" value="Genomic_DNA"/>
</dbReference>
<dbReference type="Proteomes" id="UP001167831">
    <property type="component" value="Unassembled WGS sequence"/>
</dbReference>
<proteinExistence type="predicted"/>
<sequence>MDKEYMIFQENGMFGAKNQGGDVIIQPQYMEMQPFSCGLSLVRNHQYQYAYIDVLNRKIVPFGKYSWCDPQFTCGYARVMKYHYLEEKKRWGIIDTLGNIAVPLKYDKIWTINEEYLFSLRAFIGDKEERINLHQLCNKVILDGLTYICTYSVDAFKDLVHCERLYVKAQPNTRQLYFTYGANIGFVSLKVMPQDPVISIVANSNGKIFPLLMEKSDIGKSTLFPTKVVPKRNISKAAYRKTSFWDYESEKMNDTDDWSDPYGDEQAYYGGWSREDVESGLADAYEGDIDARWNTD</sequence>
<dbReference type="PANTHER" id="PTHR37841">
    <property type="entry name" value="GLR2918 PROTEIN"/>
    <property type="match status" value="1"/>
</dbReference>
<gene>
    <name evidence="1" type="ORF">QVN81_05110</name>
    <name evidence="2" type="ORF">QVN84_05645</name>
</gene>
<protein>
    <submittedName>
        <fullName evidence="2">WG repeat-containing protein</fullName>
    </submittedName>
</protein>
<evidence type="ECO:0000313" key="2">
    <source>
        <dbReference type="EMBL" id="MDN0025001.1"/>
    </source>
</evidence>
<comment type="caution">
    <text evidence="2">The sequence shown here is derived from an EMBL/GenBank/DDBJ whole genome shotgun (WGS) entry which is preliminary data.</text>
</comment>
<organism evidence="2 4">
    <name type="scientific">Leyella lascolaii</name>
    <dbReference type="NCBI Taxonomy" id="1776379"/>
    <lineage>
        <taxon>Bacteria</taxon>
        <taxon>Pseudomonadati</taxon>
        <taxon>Bacteroidota</taxon>
        <taxon>Bacteroidia</taxon>
        <taxon>Bacteroidales</taxon>
        <taxon>Prevotellaceae</taxon>
        <taxon>Leyella</taxon>
    </lineage>
</organism>
<dbReference type="RefSeq" id="WP_289824958.1">
    <property type="nucleotide sequence ID" value="NZ_JAUEIE010000003.1"/>
</dbReference>
<dbReference type="PANTHER" id="PTHR37841:SF1">
    <property type="entry name" value="DUF3298 DOMAIN-CONTAINING PROTEIN"/>
    <property type="match status" value="1"/>
</dbReference>
<dbReference type="Pfam" id="PF14903">
    <property type="entry name" value="WG_beta_rep"/>
    <property type="match status" value="2"/>
</dbReference>
<name>A0AAW7JVK4_9BACT</name>
<keyword evidence="3" id="KW-1185">Reference proteome</keyword>
<dbReference type="InterPro" id="IPR032774">
    <property type="entry name" value="WG_beta_rep"/>
</dbReference>
<evidence type="ECO:0000313" key="1">
    <source>
        <dbReference type="EMBL" id="MDN0022402.1"/>
    </source>
</evidence>
<evidence type="ECO:0000313" key="4">
    <source>
        <dbReference type="Proteomes" id="UP001168478"/>
    </source>
</evidence>
<dbReference type="AlphaFoldDB" id="A0AAW7JVK4"/>